<dbReference type="InterPro" id="IPR044901">
    <property type="entry name" value="Trehalose_TreZ_E-set_sf"/>
</dbReference>
<feature type="binding site" evidence="16">
    <location>
        <begin position="319"/>
        <end position="323"/>
    </location>
    <ligand>
        <name>substrate</name>
    </ligand>
</feature>
<reference evidence="19 20" key="1">
    <citation type="submission" date="2020-02" db="EMBL/GenBank/DDBJ databases">
        <title>Rhodobacter algicola sp. nov., isolated from microalga culture.</title>
        <authorList>
            <person name="Park C.-Y."/>
        </authorList>
    </citation>
    <scope>NUCLEOTIDE SEQUENCE [LARGE SCALE GENOMIC DNA]</scope>
    <source>
        <strain evidence="19 20">ETT8</strain>
    </source>
</reference>
<dbReference type="Gene3D" id="2.60.40.10">
    <property type="entry name" value="Immunoglobulins"/>
    <property type="match status" value="1"/>
</dbReference>
<evidence type="ECO:0000259" key="18">
    <source>
        <dbReference type="SMART" id="SM00642"/>
    </source>
</evidence>
<keyword evidence="6" id="KW-0963">Cytoplasm</keyword>
<dbReference type="GO" id="GO:0033942">
    <property type="term" value="F:4-alpha-D-(1-&gt;4)-alpha-D-glucanotrehalose trehalohydrolase activity"/>
    <property type="evidence" value="ECO:0007669"/>
    <property type="project" value="UniProtKB-EC"/>
</dbReference>
<evidence type="ECO:0000313" key="19">
    <source>
        <dbReference type="EMBL" id="NEX47909.1"/>
    </source>
</evidence>
<comment type="similarity">
    <text evidence="3 14">Belongs to the glycosyl hydrolase 13 family.</text>
</comment>
<dbReference type="Gene3D" id="3.20.20.80">
    <property type="entry name" value="Glycosidases"/>
    <property type="match status" value="1"/>
</dbReference>
<evidence type="ECO:0000256" key="4">
    <source>
        <dbReference type="ARBA" id="ARBA00012268"/>
    </source>
</evidence>
<dbReference type="SUPFAM" id="SSF81296">
    <property type="entry name" value="E set domains"/>
    <property type="match status" value="1"/>
</dbReference>
<evidence type="ECO:0000256" key="14">
    <source>
        <dbReference type="PIRNR" id="PIRNR006337"/>
    </source>
</evidence>
<dbReference type="GO" id="GO:0005737">
    <property type="term" value="C:cytoplasm"/>
    <property type="evidence" value="ECO:0007669"/>
    <property type="project" value="UniProtKB-SubCell"/>
</dbReference>
<dbReference type="InterPro" id="IPR006047">
    <property type="entry name" value="GH13_cat_dom"/>
</dbReference>
<dbReference type="GO" id="GO:0005992">
    <property type="term" value="P:trehalose biosynthetic process"/>
    <property type="evidence" value="ECO:0007669"/>
    <property type="project" value="UniProtKB-UniRule"/>
</dbReference>
<dbReference type="UniPathway" id="UPA00299"/>
<dbReference type="PANTHER" id="PTHR43651">
    <property type="entry name" value="1,4-ALPHA-GLUCAN-BRANCHING ENZYME"/>
    <property type="match status" value="1"/>
</dbReference>
<evidence type="ECO:0000256" key="6">
    <source>
        <dbReference type="ARBA" id="ARBA00022490"/>
    </source>
</evidence>
<comment type="pathway">
    <text evidence="2 14">Glycan biosynthesis; trehalose biosynthesis.</text>
</comment>
<protein>
    <recommendedName>
        <fullName evidence="5 13">Malto-oligosyltrehalose trehalohydrolase</fullName>
        <shortName evidence="14">MTHase</shortName>
        <ecNumber evidence="4 13">3.2.1.141</ecNumber>
    </recommendedName>
    <alternativeName>
        <fullName evidence="11 14">4-alpha-D-((1-&gt;4)-alpha-D-glucano)trehalose trehalohydrolase</fullName>
    </alternativeName>
    <alternativeName>
        <fullName evidence="10 14">Maltooligosyl trehalose trehalohydrolase</fullName>
    </alternativeName>
</protein>
<evidence type="ECO:0000256" key="1">
    <source>
        <dbReference type="ARBA" id="ARBA00004496"/>
    </source>
</evidence>
<keyword evidence="8" id="KW-0119">Carbohydrate metabolism</keyword>
<name>A0A6B3RXR7_9RHOB</name>
<dbReference type="NCBIfam" id="TIGR02402">
    <property type="entry name" value="trehalose_TreZ"/>
    <property type="match status" value="1"/>
</dbReference>
<evidence type="ECO:0000256" key="12">
    <source>
        <dbReference type="ARBA" id="ARBA00034013"/>
    </source>
</evidence>
<evidence type="ECO:0000256" key="8">
    <source>
        <dbReference type="ARBA" id="ARBA00023277"/>
    </source>
</evidence>
<evidence type="ECO:0000256" key="11">
    <source>
        <dbReference type="ARBA" id="ARBA00033284"/>
    </source>
</evidence>
<dbReference type="SUPFAM" id="SSF51445">
    <property type="entry name" value="(Trans)glycosidases"/>
    <property type="match status" value="1"/>
</dbReference>
<dbReference type="AlphaFoldDB" id="A0A6B3RXR7"/>
<organism evidence="19 20">
    <name type="scientific">Pseudotabrizicola algicola</name>
    <dbReference type="NCBI Taxonomy" id="2709381"/>
    <lineage>
        <taxon>Bacteria</taxon>
        <taxon>Pseudomonadati</taxon>
        <taxon>Pseudomonadota</taxon>
        <taxon>Alphaproteobacteria</taxon>
        <taxon>Rhodobacterales</taxon>
        <taxon>Paracoccaceae</taxon>
        <taxon>Pseudotabrizicola</taxon>
    </lineage>
</organism>
<evidence type="ECO:0000256" key="2">
    <source>
        <dbReference type="ARBA" id="ARBA00005199"/>
    </source>
</evidence>
<dbReference type="InterPro" id="IPR014756">
    <property type="entry name" value="Ig_E-set"/>
</dbReference>
<evidence type="ECO:0000256" key="13">
    <source>
        <dbReference type="NCBIfam" id="TIGR02402"/>
    </source>
</evidence>
<evidence type="ECO:0000256" key="10">
    <source>
        <dbReference type="ARBA" id="ARBA00032057"/>
    </source>
</evidence>
<evidence type="ECO:0000256" key="15">
    <source>
        <dbReference type="PIRSR" id="PIRSR006337-1"/>
    </source>
</evidence>
<evidence type="ECO:0000313" key="20">
    <source>
        <dbReference type="Proteomes" id="UP000481421"/>
    </source>
</evidence>
<dbReference type="Pfam" id="PF00128">
    <property type="entry name" value="Alpha-amylase"/>
    <property type="match status" value="1"/>
</dbReference>
<dbReference type="CDD" id="cd11325">
    <property type="entry name" value="AmyAc_GTHase"/>
    <property type="match status" value="1"/>
</dbReference>
<dbReference type="EMBL" id="JAAIKE010000006">
    <property type="protein sequence ID" value="NEX47909.1"/>
    <property type="molecule type" value="Genomic_DNA"/>
</dbReference>
<dbReference type="Gene3D" id="1.10.10.760">
    <property type="entry name" value="E-set domains of sugar-utilizing enzymes"/>
    <property type="match status" value="1"/>
</dbReference>
<feature type="domain" description="Glycosyl hydrolase family 13 catalytic" evidence="18">
    <location>
        <begin position="123"/>
        <end position="448"/>
    </location>
</feature>
<dbReference type="EC" id="3.2.1.141" evidence="4 13"/>
<evidence type="ECO:0000256" key="16">
    <source>
        <dbReference type="PIRSR" id="PIRSR006337-2"/>
    </source>
</evidence>
<comment type="subcellular location">
    <subcellularLocation>
        <location evidence="1 15">Cytoplasm</location>
    </subcellularLocation>
</comment>
<feature type="binding site" evidence="16">
    <location>
        <begin position="262"/>
        <end position="267"/>
    </location>
    <ligand>
        <name>substrate</name>
    </ligand>
</feature>
<dbReference type="PIRSF" id="PIRSF006337">
    <property type="entry name" value="Trehalose_TreZ"/>
    <property type="match status" value="1"/>
</dbReference>
<comment type="caution">
    <text evidence="19">The sequence shown here is derived from an EMBL/GenBank/DDBJ whole genome shotgun (WGS) entry which is preliminary data.</text>
</comment>
<evidence type="ECO:0000256" key="7">
    <source>
        <dbReference type="ARBA" id="ARBA00022801"/>
    </source>
</evidence>
<dbReference type="SMART" id="SM00642">
    <property type="entry name" value="Aamy"/>
    <property type="match status" value="1"/>
</dbReference>
<keyword evidence="20" id="KW-1185">Reference proteome</keyword>
<dbReference type="Proteomes" id="UP000481421">
    <property type="component" value="Unassembled WGS sequence"/>
</dbReference>
<feature type="site" description="Transition state stabilizer" evidence="17">
    <location>
        <position position="389"/>
    </location>
</feature>
<sequence length="581" mass="63334">MPQNAAAALASDHSHDFAWGAVPEGAGRWRFRIWAPSAHAAAVQLGDRTEPMTKGADGFFEARLSAQVGDSYGFLVDGAFIPDPAARRQTGGVHDASTLADPAGYRWTTPWAGRPWHEAVVYELHIGTFTEEGTFRAARTKLAEIAELGFTAIEIMPVASFPGQRGWGYDGVLLFAPHAAYGTPEDMQAFVEAAQAVGLMVFLDVVYNHFGSEGAYLAPDFFHSEKHTPWGRAIDFSQPAVRQFFTDNALMWLRDYRLDGLRFDAVHEIIDDTHPAFMVELGQTVRGLDLGRPIHLILEDERNVTFLRDTGLYDAEWNDDFHHSVHVLLTGENHGHLAPVAVDPMADLLLALRDGQVRQGQDRGKASPPGEASGHLPPTAFVNAIQTHDQIGNRPQGERLITLVPQEATETAYAMLMLCPFIPMIFMGDEAGETTPFYFFADYSGELAEMTREGRVAEFGSPSGGTAPPDPIAPSTFRASRLQEADAAHAAHWRALTRELLGLRAAHVVPLLAGGAQANAEVVQTGPRSVRATWAFEEKKLTLHVNLGAVPDQEPDRAGALFSLRDTGTDPYALSIEVSGL</sequence>
<dbReference type="InterPro" id="IPR017853">
    <property type="entry name" value="GH"/>
</dbReference>
<evidence type="ECO:0000256" key="9">
    <source>
        <dbReference type="ARBA" id="ARBA00023295"/>
    </source>
</evidence>
<dbReference type="InterPro" id="IPR013783">
    <property type="entry name" value="Ig-like_fold"/>
</dbReference>
<keyword evidence="9 14" id="KW-0326">Glycosidase</keyword>
<dbReference type="CDD" id="cd02853">
    <property type="entry name" value="E_set_MTHase_like_N"/>
    <property type="match status" value="1"/>
</dbReference>
<feature type="active site" description="Proton donor" evidence="15">
    <location>
        <position position="299"/>
    </location>
</feature>
<gene>
    <name evidence="19" type="primary">treZ</name>
    <name evidence="19" type="ORF">G3572_16990</name>
</gene>
<dbReference type="PANTHER" id="PTHR43651:SF11">
    <property type="entry name" value="MALTO-OLIGOSYLTREHALOSE TREHALOHYDROLASE"/>
    <property type="match status" value="1"/>
</dbReference>
<evidence type="ECO:0000256" key="17">
    <source>
        <dbReference type="PIRSR" id="PIRSR006337-3"/>
    </source>
</evidence>
<evidence type="ECO:0000256" key="3">
    <source>
        <dbReference type="ARBA" id="ARBA00008061"/>
    </source>
</evidence>
<proteinExistence type="inferred from homology"/>
<dbReference type="InterPro" id="IPR012768">
    <property type="entry name" value="Trehalose_TreZ"/>
</dbReference>
<feature type="binding site" evidence="16">
    <location>
        <begin position="388"/>
        <end position="393"/>
    </location>
    <ligand>
        <name>substrate</name>
    </ligand>
</feature>
<accession>A0A6B3RXR7</accession>
<dbReference type="RefSeq" id="WP_164614089.1">
    <property type="nucleotide sequence ID" value="NZ_JAAIKE010000006.1"/>
</dbReference>
<feature type="active site" description="Nucleophile" evidence="15">
    <location>
        <position position="264"/>
    </location>
</feature>
<comment type="catalytic activity">
    <reaction evidence="12 14">
        <text>hydrolysis of (1-&gt;4)-alpha-D-glucosidic linkage in 4-alpha-D-[(1-&gt;4)-alpha-D-glucanosyl]n trehalose to yield trehalose and (1-&gt;4)-alpha-D-glucan.</text>
        <dbReference type="EC" id="3.2.1.141"/>
    </reaction>
</comment>
<keyword evidence="7 14" id="KW-0378">Hydrolase</keyword>
<evidence type="ECO:0000256" key="5">
    <source>
        <dbReference type="ARBA" id="ARBA00015938"/>
    </source>
</evidence>